<dbReference type="Gene3D" id="3.20.20.80">
    <property type="entry name" value="Glycosidases"/>
    <property type="match status" value="1"/>
</dbReference>
<dbReference type="EMBL" id="KZ819671">
    <property type="protein sequence ID" value="PWN26447.1"/>
    <property type="molecule type" value="Genomic_DNA"/>
</dbReference>
<dbReference type="GeneID" id="37029628"/>
<protein>
    <submittedName>
        <fullName evidence="8">Glycoside hydrolase</fullName>
    </submittedName>
</protein>
<feature type="domain" description="Glycosyl hydrolase family 30 TIM-barrel" evidence="7">
    <location>
        <begin position="146"/>
        <end position="376"/>
    </location>
</feature>
<evidence type="ECO:0000259" key="7">
    <source>
        <dbReference type="Pfam" id="PF02055"/>
    </source>
</evidence>
<sequence length="579" mass="62921">MSYRSYSESKHALSSGNATPELPKRAASDYQRRPKPWWRRPAPLIWTFLLVAAVVAAAVLGAYYGIKNRVPNDGHQHKPLKLPSMGLATDAEGMREAGSFYTSSDSYKPKVFSWSDDGGVDLDATTSDLNGVDIVVNTSAVAQPMDGFGAAFTDSSCWLLFQLKQSNATNYEAVMDYFFNNRTGFSSIRVPIGSSDYSAQGIYTFADTNATITGGNSSLANFTIQDTRAYILPVLQDAVNRRPDLKIMLSTWTPPAWMKTSNNTNGGQLLYGQEPLYAEYLAKSYQALVRAGVTATSLTIQNEPTRGTETYPSSWLSASSEAAVAASLRTQLATMGYHPKIFVHDDNFSGWSRAVDAIKANTSDGVAWHCYNGNASQLDDFNAATAGMSHEAHLTECTTTDDSDNQWWSTKYWLSNFLFPTINRGVRSFMAWNIVLDKKSKPYIENAPCENCQGAFTLTSPNNFMDPAMWAGNAQFIVTYHFAAATANLTRLGGGAAYRVAADAGTQMPSLGTAGLGCLSGISTFAAPWNGTNLATSSQKRIGMVVQNDCSRRTAMISVDGRRGTFKFSSGLTTLILNA</sequence>
<evidence type="ECO:0000256" key="5">
    <source>
        <dbReference type="SAM" id="MobiDB-lite"/>
    </source>
</evidence>
<evidence type="ECO:0000256" key="4">
    <source>
        <dbReference type="RuleBase" id="RU361188"/>
    </source>
</evidence>
<evidence type="ECO:0000313" key="8">
    <source>
        <dbReference type="EMBL" id="PWN26447.1"/>
    </source>
</evidence>
<gene>
    <name evidence="8" type="ORF">BDZ90DRAFT_253822</name>
</gene>
<dbReference type="OrthoDB" id="2160638at2759"/>
<evidence type="ECO:0000313" key="9">
    <source>
        <dbReference type="Proteomes" id="UP000245884"/>
    </source>
</evidence>
<dbReference type="STRING" id="1569628.A0A316UME8"/>
<dbReference type="Pfam" id="PF02055">
    <property type="entry name" value="Glyco_hydro_30"/>
    <property type="match status" value="1"/>
</dbReference>
<feature type="compositionally biased region" description="Polar residues" evidence="5">
    <location>
        <begin position="1"/>
        <end position="18"/>
    </location>
</feature>
<keyword evidence="9" id="KW-1185">Reference proteome</keyword>
<evidence type="ECO:0000256" key="2">
    <source>
        <dbReference type="ARBA" id="ARBA00022729"/>
    </source>
</evidence>
<dbReference type="PANTHER" id="PTHR11069">
    <property type="entry name" value="GLUCOSYLCERAMIDASE"/>
    <property type="match status" value="1"/>
</dbReference>
<keyword evidence="4" id="KW-0326">Glycosidase</keyword>
<keyword evidence="6" id="KW-0812">Transmembrane</keyword>
<accession>A0A316UME8</accession>
<dbReference type="InterPro" id="IPR001139">
    <property type="entry name" value="Glyco_hydro_30"/>
</dbReference>
<feature type="transmembrane region" description="Helical" evidence="6">
    <location>
        <begin position="42"/>
        <end position="66"/>
    </location>
</feature>
<keyword evidence="2" id="KW-0732">Signal</keyword>
<keyword evidence="6" id="KW-0472">Membrane</keyword>
<evidence type="ECO:0000256" key="1">
    <source>
        <dbReference type="ARBA" id="ARBA00005382"/>
    </source>
</evidence>
<dbReference type="AlphaFoldDB" id="A0A316UME8"/>
<dbReference type="SUPFAM" id="SSF51445">
    <property type="entry name" value="(Trans)glycosidases"/>
    <property type="match status" value="1"/>
</dbReference>
<name>A0A316UME8_9BASI</name>
<dbReference type="PANTHER" id="PTHR11069:SF23">
    <property type="entry name" value="LYSOSOMAL ACID GLUCOSYLCERAMIDASE"/>
    <property type="match status" value="1"/>
</dbReference>
<keyword evidence="6" id="KW-1133">Transmembrane helix</keyword>
<feature type="compositionally biased region" description="Basic and acidic residues" evidence="5">
    <location>
        <begin position="22"/>
        <end position="32"/>
    </location>
</feature>
<dbReference type="InterPro" id="IPR033453">
    <property type="entry name" value="Glyco_hydro_30_TIM-barrel"/>
</dbReference>
<reference evidence="8 9" key="1">
    <citation type="journal article" date="2018" name="Mol. Biol. Evol.">
        <title>Broad Genomic Sampling Reveals a Smut Pathogenic Ancestry of the Fungal Clade Ustilaginomycotina.</title>
        <authorList>
            <person name="Kijpornyongpan T."/>
            <person name="Mondo S.J."/>
            <person name="Barry K."/>
            <person name="Sandor L."/>
            <person name="Lee J."/>
            <person name="Lipzen A."/>
            <person name="Pangilinan J."/>
            <person name="LaButti K."/>
            <person name="Hainaut M."/>
            <person name="Henrissat B."/>
            <person name="Grigoriev I.V."/>
            <person name="Spatafora J.W."/>
            <person name="Aime M.C."/>
        </authorList>
    </citation>
    <scope>NUCLEOTIDE SEQUENCE [LARGE SCALE GENOMIC DNA]</scope>
    <source>
        <strain evidence="8 9">MCA 5214</strain>
    </source>
</reference>
<feature type="region of interest" description="Disordered" evidence="5">
    <location>
        <begin position="1"/>
        <end position="33"/>
    </location>
</feature>
<organism evidence="8 9">
    <name type="scientific">Jaminaea rosea</name>
    <dbReference type="NCBI Taxonomy" id="1569628"/>
    <lineage>
        <taxon>Eukaryota</taxon>
        <taxon>Fungi</taxon>
        <taxon>Dikarya</taxon>
        <taxon>Basidiomycota</taxon>
        <taxon>Ustilaginomycotina</taxon>
        <taxon>Exobasidiomycetes</taxon>
        <taxon>Microstromatales</taxon>
        <taxon>Microstromatales incertae sedis</taxon>
        <taxon>Jaminaea</taxon>
    </lineage>
</organism>
<comment type="similarity">
    <text evidence="1 4">Belongs to the glycosyl hydrolase 30 family.</text>
</comment>
<dbReference type="SMR" id="A0A316UME8"/>
<evidence type="ECO:0000256" key="3">
    <source>
        <dbReference type="ARBA" id="ARBA00022801"/>
    </source>
</evidence>
<dbReference type="RefSeq" id="XP_025361059.1">
    <property type="nucleotide sequence ID" value="XM_025507805.1"/>
</dbReference>
<dbReference type="Proteomes" id="UP000245884">
    <property type="component" value="Unassembled WGS sequence"/>
</dbReference>
<keyword evidence="3 4" id="KW-0378">Hydrolase</keyword>
<proteinExistence type="inferred from homology"/>
<dbReference type="GO" id="GO:0006680">
    <property type="term" value="P:glucosylceramide catabolic process"/>
    <property type="evidence" value="ECO:0007669"/>
    <property type="project" value="TreeGrafter"/>
</dbReference>
<evidence type="ECO:0000256" key="6">
    <source>
        <dbReference type="SAM" id="Phobius"/>
    </source>
</evidence>
<dbReference type="InterPro" id="IPR017853">
    <property type="entry name" value="GH"/>
</dbReference>
<dbReference type="GO" id="GO:0004348">
    <property type="term" value="F:glucosylceramidase activity"/>
    <property type="evidence" value="ECO:0007669"/>
    <property type="project" value="InterPro"/>
</dbReference>
<dbReference type="GO" id="GO:0016020">
    <property type="term" value="C:membrane"/>
    <property type="evidence" value="ECO:0007669"/>
    <property type="project" value="GOC"/>
</dbReference>